<accession>A0A9D1GUU0</accession>
<dbReference type="GO" id="GO:0003677">
    <property type="term" value="F:DNA binding"/>
    <property type="evidence" value="ECO:0007669"/>
    <property type="project" value="UniProtKB-UniRule"/>
</dbReference>
<dbReference type="GO" id="GO:0051301">
    <property type="term" value="P:cell division"/>
    <property type="evidence" value="ECO:0007669"/>
    <property type="project" value="UniProtKB-UniRule"/>
</dbReference>
<reference evidence="7" key="2">
    <citation type="journal article" date="2021" name="PeerJ">
        <title>Extensive microbial diversity within the chicken gut microbiome revealed by metagenomics and culture.</title>
        <authorList>
            <person name="Gilroy R."/>
            <person name="Ravi A."/>
            <person name="Getino M."/>
            <person name="Pursley I."/>
            <person name="Horton D.L."/>
            <person name="Alikhan N.F."/>
            <person name="Baker D."/>
            <person name="Gharbi K."/>
            <person name="Hall N."/>
            <person name="Watson M."/>
            <person name="Adriaenssens E.M."/>
            <person name="Foster-Nyarko E."/>
            <person name="Jarju S."/>
            <person name="Secka A."/>
            <person name="Antonio M."/>
            <person name="Oren A."/>
            <person name="Chaudhuri R.R."/>
            <person name="La Ragione R."/>
            <person name="Hildebrand F."/>
            <person name="Pallen M.J."/>
        </authorList>
    </citation>
    <scope>NUCLEOTIDE SEQUENCE</scope>
    <source>
        <strain evidence="7">CHK33-4379</strain>
    </source>
</reference>
<dbReference type="Pfam" id="PF02650">
    <property type="entry name" value="HTH_WhiA"/>
    <property type="match status" value="1"/>
</dbReference>
<dbReference type="SUPFAM" id="SSF55608">
    <property type="entry name" value="Homing endonucleases"/>
    <property type="match status" value="1"/>
</dbReference>
<comment type="caution">
    <text evidence="7">The sequence shown here is derived from an EMBL/GenBank/DDBJ whole genome shotgun (WGS) entry which is preliminary data.</text>
</comment>
<evidence type="ECO:0000256" key="2">
    <source>
        <dbReference type="ARBA" id="ARBA00023125"/>
    </source>
</evidence>
<dbReference type="InterPro" id="IPR003802">
    <property type="entry name" value="Sporulation_regulator_WhiA"/>
</dbReference>
<comment type="function">
    <text evidence="4">Involved in cell division and chromosome segregation.</text>
</comment>
<evidence type="ECO:0000313" key="7">
    <source>
        <dbReference type="EMBL" id="HIT59477.1"/>
    </source>
</evidence>
<evidence type="ECO:0000256" key="3">
    <source>
        <dbReference type="ARBA" id="ARBA00023306"/>
    </source>
</evidence>
<evidence type="ECO:0000259" key="5">
    <source>
        <dbReference type="Pfam" id="PF02650"/>
    </source>
</evidence>
<feature type="domain" description="WhiA LAGLIDADG-like" evidence="6">
    <location>
        <begin position="127"/>
        <end position="219"/>
    </location>
</feature>
<dbReference type="AlphaFoldDB" id="A0A9D1GUU0"/>
<keyword evidence="2 4" id="KW-0238">DNA-binding</keyword>
<gene>
    <name evidence="4 7" type="primary">whiA</name>
    <name evidence="7" type="ORF">IAC39_07200</name>
</gene>
<evidence type="ECO:0000256" key="4">
    <source>
        <dbReference type="HAMAP-Rule" id="MF_01420"/>
    </source>
</evidence>
<dbReference type="Proteomes" id="UP000824136">
    <property type="component" value="Unassembled WGS sequence"/>
</dbReference>
<dbReference type="EMBL" id="DVLL01000023">
    <property type="protein sequence ID" value="HIT59477.1"/>
    <property type="molecule type" value="Genomic_DNA"/>
</dbReference>
<evidence type="ECO:0000256" key="1">
    <source>
        <dbReference type="ARBA" id="ARBA00022618"/>
    </source>
</evidence>
<dbReference type="PANTHER" id="PTHR37307:SF1">
    <property type="entry name" value="CELL DIVISION PROTEIN WHIA-RELATED"/>
    <property type="match status" value="1"/>
</dbReference>
<reference evidence="7" key="1">
    <citation type="submission" date="2020-10" db="EMBL/GenBank/DDBJ databases">
        <authorList>
            <person name="Gilroy R."/>
        </authorList>
    </citation>
    <scope>NUCLEOTIDE SEQUENCE</scope>
    <source>
        <strain evidence="7">CHK33-4379</strain>
    </source>
</reference>
<dbReference type="InterPro" id="IPR023054">
    <property type="entry name" value="Sporulation_regulator_WhiA_C"/>
</dbReference>
<evidence type="ECO:0000259" key="6">
    <source>
        <dbReference type="Pfam" id="PF14527"/>
    </source>
</evidence>
<dbReference type="InterPro" id="IPR039518">
    <property type="entry name" value="WhiA_LAGLIDADG_dom"/>
</dbReference>
<dbReference type="HAMAP" id="MF_01420">
    <property type="entry name" value="HTH_type_WhiA"/>
    <property type="match status" value="1"/>
</dbReference>
<comment type="similarity">
    <text evidence="4">Belongs to the WhiA family.</text>
</comment>
<evidence type="ECO:0000313" key="8">
    <source>
        <dbReference type="Proteomes" id="UP000824136"/>
    </source>
</evidence>
<dbReference type="InterPro" id="IPR027434">
    <property type="entry name" value="Homing_endonucl"/>
</dbReference>
<dbReference type="Gene3D" id="3.10.28.10">
    <property type="entry name" value="Homing endonucleases"/>
    <property type="match status" value="1"/>
</dbReference>
<proteinExistence type="inferred from homology"/>
<protein>
    <recommendedName>
        <fullName evidence="4">Probable cell division protein WhiA</fullName>
    </recommendedName>
</protein>
<feature type="domain" description="Sporulation regulator WhiA C-terminal" evidence="5">
    <location>
        <begin position="222"/>
        <end position="306"/>
    </location>
</feature>
<dbReference type="NCBIfam" id="TIGR00647">
    <property type="entry name" value="DNA_bind_WhiA"/>
    <property type="match status" value="1"/>
</dbReference>
<sequence length="318" mass="35731">MREAEKQTFSYAVKSEAARSVTGRKRSDACLLAFLLVADLASRDRIEFLADNDVTKDMFSRLVCHASENPDAVSMQVIHSRGRSPRYLMRVCSYNDICSVCSRLGIESFERMQLAGKADSLTEKYFGAFVTGLFLSCGGISSPKKEYHLQFALPDDKLSEWFAGVMEERMGISLKSTCRQSQRILYIKGSEGIEDILTLMGAQMSSLEVMNVKVFKDIRNRANRATNCDTANAERQNLSSSRQIMAIREIEASQGGLSQLPDELIEIAKMRLRFPEYSLSELSEEFDPPISKSGVNHRLARIVQIANELRVQKQKPGE</sequence>
<keyword evidence="3 4" id="KW-0131">Cell cycle</keyword>
<dbReference type="PANTHER" id="PTHR37307">
    <property type="entry name" value="CELL DIVISION PROTEIN WHIA-RELATED"/>
    <property type="match status" value="1"/>
</dbReference>
<keyword evidence="1 4" id="KW-0132">Cell division</keyword>
<dbReference type="Pfam" id="PF14527">
    <property type="entry name" value="LAGLIDADG_WhiA"/>
    <property type="match status" value="1"/>
</dbReference>
<organism evidence="7 8">
    <name type="scientific">Candidatus Faeciplasma pullistercoris</name>
    <dbReference type="NCBI Taxonomy" id="2840800"/>
    <lineage>
        <taxon>Bacteria</taxon>
        <taxon>Bacillati</taxon>
        <taxon>Bacillota</taxon>
        <taxon>Clostridia</taxon>
        <taxon>Eubacteriales</taxon>
        <taxon>Oscillospiraceae</taxon>
        <taxon>Oscillospiraceae incertae sedis</taxon>
        <taxon>Candidatus Faeciplasma</taxon>
    </lineage>
</organism>
<dbReference type="GO" id="GO:0043937">
    <property type="term" value="P:regulation of sporulation"/>
    <property type="evidence" value="ECO:0007669"/>
    <property type="project" value="InterPro"/>
</dbReference>
<name>A0A9D1GUU0_9FIRM</name>